<keyword evidence="3" id="KW-1185">Reference proteome</keyword>
<feature type="transmembrane region" description="Helical" evidence="1">
    <location>
        <begin position="6"/>
        <end position="23"/>
    </location>
</feature>
<comment type="caution">
    <text evidence="2">The sequence shown here is derived from an EMBL/GenBank/DDBJ whole genome shotgun (WGS) entry which is preliminary data.</text>
</comment>
<keyword evidence="1" id="KW-1133">Transmembrane helix</keyword>
<dbReference type="Proteomes" id="UP000075430">
    <property type="component" value="Unassembled WGS sequence"/>
</dbReference>
<reference evidence="3" key="1">
    <citation type="submission" date="2016-02" db="EMBL/GenBank/DDBJ databases">
        <authorList>
            <person name="Dunlap C."/>
        </authorList>
    </citation>
    <scope>NUCLEOTIDE SEQUENCE [LARGE SCALE GENOMIC DNA]</scope>
    <source>
        <strain evidence="3">NRRL B-41092</strain>
    </source>
</reference>
<proteinExistence type="predicted"/>
<gene>
    <name evidence="2" type="ORF">AXI58_13205</name>
</gene>
<evidence type="ECO:0000313" key="2">
    <source>
        <dbReference type="EMBL" id="KXZ21885.1"/>
    </source>
</evidence>
<sequence>MVATDFFSIVSIIIPFLIVVPFHHKAMPTFSQLFQLKFEINLLKFVVKQGLVLVYTKKEYDIAVFFLF</sequence>
<keyword evidence="1" id="KW-0472">Membrane</keyword>
<keyword evidence="1" id="KW-0812">Transmembrane</keyword>
<name>A0A150F9U6_9BACI</name>
<dbReference type="EMBL" id="LSBA01000006">
    <property type="protein sequence ID" value="KXZ21885.1"/>
    <property type="molecule type" value="Genomic_DNA"/>
</dbReference>
<dbReference type="AlphaFoldDB" id="A0A150F9U6"/>
<accession>A0A150F9U6</accession>
<organism evidence="2 3">
    <name type="scientific">Bacillus nakamurai</name>
    <dbReference type="NCBI Taxonomy" id="1793963"/>
    <lineage>
        <taxon>Bacteria</taxon>
        <taxon>Bacillati</taxon>
        <taxon>Bacillota</taxon>
        <taxon>Bacilli</taxon>
        <taxon>Bacillales</taxon>
        <taxon>Bacillaceae</taxon>
        <taxon>Bacillus</taxon>
    </lineage>
</organism>
<evidence type="ECO:0000313" key="3">
    <source>
        <dbReference type="Proteomes" id="UP000075430"/>
    </source>
</evidence>
<protein>
    <submittedName>
        <fullName evidence="2">Uncharacterized protein</fullName>
    </submittedName>
</protein>
<evidence type="ECO:0000256" key="1">
    <source>
        <dbReference type="SAM" id="Phobius"/>
    </source>
</evidence>